<reference evidence="15" key="2">
    <citation type="journal article" date="2023" name="IMA Fungus">
        <title>Comparative genomic study of the Penicillium genus elucidates a diverse pangenome and 15 lateral gene transfer events.</title>
        <authorList>
            <person name="Petersen C."/>
            <person name="Sorensen T."/>
            <person name="Nielsen M.R."/>
            <person name="Sondergaard T.E."/>
            <person name="Sorensen J.L."/>
            <person name="Fitzpatrick D.A."/>
            <person name="Frisvad J.C."/>
            <person name="Nielsen K.L."/>
        </authorList>
    </citation>
    <scope>NUCLEOTIDE SEQUENCE</scope>
    <source>
        <strain evidence="15">IBT 35675</strain>
    </source>
</reference>
<dbReference type="GO" id="GO:0005789">
    <property type="term" value="C:endoplasmic reticulum membrane"/>
    <property type="evidence" value="ECO:0007669"/>
    <property type="project" value="UniProtKB-SubCell"/>
</dbReference>
<feature type="domain" description="Cytochrome b5 heme-binding" evidence="14">
    <location>
        <begin position="3"/>
        <end position="79"/>
    </location>
</feature>
<evidence type="ECO:0000256" key="5">
    <source>
        <dbReference type="ARBA" id="ARBA00022723"/>
    </source>
</evidence>
<comment type="caution">
    <text evidence="15">The sequence shown here is derived from an EMBL/GenBank/DDBJ whole genome shotgun (WGS) entry which is preliminary data.</text>
</comment>
<dbReference type="PANTHER" id="PTHR19359">
    <property type="entry name" value="CYTOCHROME B5"/>
    <property type="match status" value="1"/>
</dbReference>
<dbReference type="SMART" id="SM01117">
    <property type="entry name" value="Cyt-b5"/>
    <property type="match status" value="1"/>
</dbReference>
<keyword evidence="13" id="KW-1133">Transmembrane helix</keyword>
<dbReference type="InterPro" id="IPR050668">
    <property type="entry name" value="Cytochrome_b5"/>
</dbReference>
<evidence type="ECO:0000256" key="11">
    <source>
        <dbReference type="ARBA" id="ARBA00037877"/>
    </source>
</evidence>
<proteinExistence type="inferred from homology"/>
<keyword evidence="10 13" id="KW-0472">Membrane</keyword>
<gene>
    <name evidence="15" type="ORF">N7541_008538</name>
</gene>
<evidence type="ECO:0000256" key="12">
    <source>
        <dbReference type="ARBA" id="ARBA00038168"/>
    </source>
</evidence>
<evidence type="ECO:0000313" key="16">
    <source>
        <dbReference type="Proteomes" id="UP001148299"/>
    </source>
</evidence>
<dbReference type="Gene3D" id="3.10.120.10">
    <property type="entry name" value="Cytochrome b5-like heme/steroid binding domain"/>
    <property type="match status" value="1"/>
</dbReference>
<organism evidence="15 16">
    <name type="scientific">Penicillium brevicompactum</name>
    <dbReference type="NCBI Taxonomy" id="5074"/>
    <lineage>
        <taxon>Eukaryota</taxon>
        <taxon>Fungi</taxon>
        <taxon>Dikarya</taxon>
        <taxon>Ascomycota</taxon>
        <taxon>Pezizomycotina</taxon>
        <taxon>Eurotiomycetes</taxon>
        <taxon>Eurotiomycetidae</taxon>
        <taxon>Eurotiales</taxon>
        <taxon>Aspergillaceae</taxon>
        <taxon>Penicillium</taxon>
    </lineage>
</organism>
<dbReference type="PRINTS" id="PR00363">
    <property type="entry name" value="CYTOCHROMEB5"/>
</dbReference>
<keyword evidence="6" id="KW-0256">Endoplasmic reticulum</keyword>
<dbReference type="SUPFAM" id="SSF55856">
    <property type="entry name" value="Cytochrome b5-like heme/steroid binding domain"/>
    <property type="match status" value="1"/>
</dbReference>
<keyword evidence="4 13" id="KW-0812">Transmembrane</keyword>
<keyword evidence="8" id="KW-0249">Electron transport</keyword>
<evidence type="ECO:0000256" key="2">
    <source>
        <dbReference type="ARBA" id="ARBA00022448"/>
    </source>
</evidence>
<accession>A0A9W9QZB2</accession>
<evidence type="ECO:0000256" key="9">
    <source>
        <dbReference type="ARBA" id="ARBA00023004"/>
    </source>
</evidence>
<name>A0A9W9QZB2_PENBR</name>
<protein>
    <recommendedName>
        <fullName evidence="14">Cytochrome b5 heme-binding domain-containing protein</fullName>
    </recommendedName>
</protein>
<evidence type="ECO:0000256" key="1">
    <source>
        <dbReference type="ARBA" id="ARBA00004131"/>
    </source>
</evidence>
<dbReference type="AlphaFoldDB" id="A0A9W9QZB2"/>
<dbReference type="Proteomes" id="UP001148299">
    <property type="component" value="Unassembled WGS sequence"/>
</dbReference>
<evidence type="ECO:0000313" key="15">
    <source>
        <dbReference type="EMBL" id="KAJ5350811.1"/>
    </source>
</evidence>
<comment type="similarity">
    <text evidence="12">Belongs to the cytochrome b5 family.</text>
</comment>
<feature type="transmembrane region" description="Helical" evidence="13">
    <location>
        <begin position="109"/>
        <end position="128"/>
    </location>
</feature>
<comment type="subcellular location">
    <subcellularLocation>
        <location evidence="1">Endoplasmic reticulum membrane</location>
        <topology evidence="1">Single-pass membrane protein</topology>
        <orientation evidence="1">Cytoplasmic side</orientation>
    </subcellularLocation>
    <subcellularLocation>
        <location evidence="11">Microsome membrane</location>
        <topology evidence="11">Single-pass membrane protein</topology>
        <orientation evidence="11">Cytoplasmic side</orientation>
    </subcellularLocation>
</comment>
<evidence type="ECO:0000256" key="3">
    <source>
        <dbReference type="ARBA" id="ARBA00022617"/>
    </source>
</evidence>
<evidence type="ECO:0000256" key="6">
    <source>
        <dbReference type="ARBA" id="ARBA00022824"/>
    </source>
</evidence>
<keyword evidence="3" id="KW-0349">Heme</keyword>
<keyword evidence="16" id="KW-1185">Reference proteome</keyword>
<sequence>MTAKALSHSAVATHNSKDDLYLIVHGKVYDCTSFAADHPGGEDFLVELAGQDATEAFEGVSHSDGVSAILEDLYIGDVKRIPGEPVDYPRTKNHLSISPCATSSDGISFGLYSVLIGAISIYAGCWYISNSAAGTH</sequence>
<dbReference type="PROSITE" id="PS50255">
    <property type="entry name" value="CYTOCHROME_B5_2"/>
    <property type="match status" value="1"/>
</dbReference>
<dbReference type="InterPro" id="IPR001199">
    <property type="entry name" value="Cyt_B5-like_heme/steroid-bd"/>
</dbReference>
<dbReference type="GO" id="GO:0020037">
    <property type="term" value="F:heme binding"/>
    <property type="evidence" value="ECO:0007669"/>
    <property type="project" value="TreeGrafter"/>
</dbReference>
<keyword evidence="7" id="KW-0492">Microsome</keyword>
<keyword evidence="5" id="KW-0479">Metal-binding</keyword>
<evidence type="ECO:0000259" key="14">
    <source>
        <dbReference type="PROSITE" id="PS50255"/>
    </source>
</evidence>
<evidence type="ECO:0000256" key="10">
    <source>
        <dbReference type="ARBA" id="ARBA00023136"/>
    </source>
</evidence>
<reference evidence="15" key="1">
    <citation type="submission" date="2022-12" db="EMBL/GenBank/DDBJ databases">
        <authorList>
            <person name="Petersen C."/>
        </authorList>
    </citation>
    <scope>NUCLEOTIDE SEQUENCE</scope>
    <source>
        <strain evidence="15">IBT 35675</strain>
    </source>
</reference>
<dbReference type="InterPro" id="IPR036400">
    <property type="entry name" value="Cyt_B5-like_heme/steroid_sf"/>
</dbReference>
<dbReference type="GO" id="GO:0046872">
    <property type="term" value="F:metal ion binding"/>
    <property type="evidence" value="ECO:0007669"/>
    <property type="project" value="UniProtKB-KW"/>
</dbReference>
<dbReference type="EMBL" id="JAPZBR010000006">
    <property type="protein sequence ID" value="KAJ5350811.1"/>
    <property type="molecule type" value="Genomic_DNA"/>
</dbReference>
<keyword evidence="9" id="KW-0408">Iron</keyword>
<keyword evidence="2" id="KW-0813">Transport</keyword>
<evidence type="ECO:0000256" key="13">
    <source>
        <dbReference type="SAM" id="Phobius"/>
    </source>
</evidence>
<evidence type="ECO:0000256" key="7">
    <source>
        <dbReference type="ARBA" id="ARBA00022848"/>
    </source>
</evidence>
<dbReference type="PANTHER" id="PTHR19359:SF150">
    <property type="entry name" value="CYTOCHROME B5"/>
    <property type="match status" value="1"/>
</dbReference>
<evidence type="ECO:0000256" key="8">
    <source>
        <dbReference type="ARBA" id="ARBA00022982"/>
    </source>
</evidence>
<dbReference type="Pfam" id="PF00173">
    <property type="entry name" value="Cyt-b5"/>
    <property type="match status" value="1"/>
</dbReference>
<evidence type="ECO:0000256" key="4">
    <source>
        <dbReference type="ARBA" id="ARBA00022692"/>
    </source>
</evidence>